<evidence type="ECO:0000313" key="1">
    <source>
        <dbReference type="EMBL" id="NEI73987.1"/>
    </source>
</evidence>
<gene>
    <name evidence="1" type="ORF">GR212_30980</name>
</gene>
<dbReference type="Gene3D" id="3.40.50.1220">
    <property type="entry name" value="TPP-binding domain"/>
    <property type="match status" value="1"/>
</dbReference>
<name>A0A6L9UIM7_9HYPH</name>
<proteinExistence type="predicted"/>
<protein>
    <submittedName>
        <fullName evidence="1">Uncharacterized protein</fullName>
    </submittedName>
</protein>
<dbReference type="EMBL" id="WUEY01000024">
    <property type="protein sequence ID" value="NEI73987.1"/>
    <property type="molecule type" value="Genomic_DNA"/>
</dbReference>
<accession>A0A6L9UIM7</accession>
<dbReference type="AlphaFoldDB" id="A0A6L9UIM7"/>
<dbReference type="Proteomes" id="UP000483035">
    <property type="component" value="Unassembled WGS sequence"/>
</dbReference>
<dbReference type="InterPro" id="IPR029035">
    <property type="entry name" value="DHS-like_NAD/FAD-binding_dom"/>
</dbReference>
<reference evidence="1 2" key="1">
    <citation type="submission" date="2019-12" db="EMBL/GenBank/DDBJ databases">
        <title>Rhizobium genotypes associated with high levels of biological nitrogen fixation by grain legumes in a temperate-maritime cropping system.</title>
        <authorList>
            <person name="Maluk M."/>
            <person name="Francesc Ferrando Molina F."/>
            <person name="Lopez Del Egido L."/>
            <person name="Lafos M."/>
            <person name="Langarica-Fuentes A."/>
            <person name="Gebre Yohannes G."/>
            <person name="Young M.W."/>
            <person name="Martin P."/>
            <person name="Gantlett R."/>
            <person name="Kenicer G."/>
            <person name="Hawes C."/>
            <person name="Begg G.S."/>
            <person name="Quilliam R.S."/>
            <person name="Squire G.R."/>
            <person name="Poole P.S."/>
            <person name="Young P.W."/>
            <person name="Iannetta P.M."/>
            <person name="James E.K."/>
        </authorList>
    </citation>
    <scope>NUCLEOTIDE SEQUENCE [LARGE SCALE GENOMIC DNA]</scope>
    <source>
        <strain evidence="1 2">JHI1118</strain>
    </source>
</reference>
<evidence type="ECO:0000313" key="2">
    <source>
        <dbReference type="Proteomes" id="UP000483035"/>
    </source>
</evidence>
<sequence length="105" mass="12063">MRSEASKYALLHLRHDIVLKMEEINEDFRETDIVIVIASNDIGIETPLFYKSNTRMVYGNARGLTADWQEKKALQSRCRTTIQAKPIPDQTCLIGNARVRRKNAD</sequence>
<organism evidence="1 2">
    <name type="scientific">Rhizobium lusitanum</name>
    <dbReference type="NCBI Taxonomy" id="293958"/>
    <lineage>
        <taxon>Bacteria</taxon>
        <taxon>Pseudomonadati</taxon>
        <taxon>Pseudomonadota</taxon>
        <taxon>Alphaproteobacteria</taxon>
        <taxon>Hyphomicrobiales</taxon>
        <taxon>Rhizobiaceae</taxon>
        <taxon>Rhizobium/Agrobacterium group</taxon>
        <taxon>Rhizobium</taxon>
    </lineage>
</organism>
<comment type="caution">
    <text evidence="1">The sequence shown here is derived from an EMBL/GenBank/DDBJ whole genome shotgun (WGS) entry which is preliminary data.</text>
</comment>
<dbReference type="SUPFAM" id="SSF52467">
    <property type="entry name" value="DHS-like NAD/FAD-binding domain"/>
    <property type="match status" value="1"/>
</dbReference>